<proteinExistence type="predicted"/>
<feature type="domain" description="Tryptophan synthase beta chain-like PALP" evidence="1">
    <location>
        <begin position="64"/>
        <end position="229"/>
    </location>
</feature>
<protein>
    <submittedName>
        <fullName evidence="3">PALP domain-containing protein</fullName>
    </submittedName>
</protein>
<dbReference type="Pfam" id="PF00291">
    <property type="entry name" value="PALP"/>
    <property type="match status" value="1"/>
</dbReference>
<dbReference type="Proteomes" id="UP000035642">
    <property type="component" value="Unassembled WGS sequence"/>
</dbReference>
<reference evidence="2" key="1">
    <citation type="submission" date="2012-09" db="EMBL/GenBank/DDBJ databases">
        <authorList>
            <person name="Martin A.A."/>
        </authorList>
    </citation>
    <scope>NUCLEOTIDE SEQUENCE</scope>
</reference>
<dbReference type="PANTHER" id="PTHR10314">
    <property type="entry name" value="CYSTATHIONINE BETA-SYNTHASE"/>
    <property type="match status" value="1"/>
</dbReference>
<dbReference type="STRING" id="6313.A0A0K0DHM7"/>
<reference evidence="3" key="2">
    <citation type="submission" date="2017-02" db="UniProtKB">
        <authorList>
            <consortium name="WormBaseParasite"/>
        </authorList>
    </citation>
    <scope>IDENTIFICATION</scope>
</reference>
<accession>A0A0K0DHM7</accession>
<dbReference type="GO" id="GO:0019344">
    <property type="term" value="P:cysteine biosynthetic process"/>
    <property type="evidence" value="ECO:0007669"/>
    <property type="project" value="UniProtKB-ARBA"/>
</dbReference>
<keyword evidence="2" id="KW-1185">Reference proteome</keyword>
<evidence type="ECO:0000313" key="2">
    <source>
        <dbReference type="Proteomes" id="UP000035642"/>
    </source>
</evidence>
<dbReference type="InterPro" id="IPR036052">
    <property type="entry name" value="TrpB-like_PALP_sf"/>
</dbReference>
<evidence type="ECO:0000259" key="1">
    <source>
        <dbReference type="Pfam" id="PF00291"/>
    </source>
</evidence>
<dbReference type="SUPFAM" id="SSF53686">
    <property type="entry name" value="Tryptophan synthase beta subunit-like PLP-dependent enzymes"/>
    <property type="match status" value="1"/>
</dbReference>
<dbReference type="Gene3D" id="3.40.50.1100">
    <property type="match status" value="1"/>
</dbReference>
<sequence length="345" mass="38878">MHSTCARRRVVSCGTDWENELLSYTPKSVTANFIGKVLIELAYTVSKMGPKSAPSWRQATKRSRLVYARKIAAENGGFFMNQFGNADKAEEFHESGGFPFESANIMHEFLVQLEADKKQDVKVPHYFVHAAGTGGTISSVGRYVRKYGVNTEVVLADTQFSIYYDYVLHDRFKNESGASLWVDPGLAGIGYGPMGMARKGETTSMDAAVIDRVVKVPDVAATAAMRVLREQVIVSLPTLETFHRDVWWYQQWFELAHLYAYRSNANLSTFLKPPKARLTIATLLADPGHNYDTTYYNRTWIEQKFSRHGGLEAYDCWYSVISESLYSGDDPLFIGYQRCPTGIFA</sequence>
<dbReference type="WBParaSite" id="ACAC_0001070901-mRNA-1">
    <property type="protein sequence ID" value="ACAC_0001070901-mRNA-1"/>
    <property type="gene ID" value="ACAC_0001070901"/>
</dbReference>
<dbReference type="InterPro" id="IPR050214">
    <property type="entry name" value="Cys_Synth/Cystath_Beta-Synth"/>
</dbReference>
<name>A0A0K0DHM7_ANGCA</name>
<organism evidence="2 3">
    <name type="scientific">Angiostrongylus cantonensis</name>
    <name type="common">Rat lungworm</name>
    <dbReference type="NCBI Taxonomy" id="6313"/>
    <lineage>
        <taxon>Eukaryota</taxon>
        <taxon>Metazoa</taxon>
        <taxon>Ecdysozoa</taxon>
        <taxon>Nematoda</taxon>
        <taxon>Chromadorea</taxon>
        <taxon>Rhabditida</taxon>
        <taxon>Rhabditina</taxon>
        <taxon>Rhabditomorpha</taxon>
        <taxon>Strongyloidea</taxon>
        <taxon>Metastrongylidae</taxon>
        <taxon>Angiostrongylus</taxon>
    </lineage>
</organism>
<dbReference type="AlphaFoldDB" id="A0A0K0DHM7"/>
<evidence type="ECO:0000313" key="3">
    <source>
        <dbReference type="WBParaSite" id="ACAC_0001070901-mRNA-1"/>
    </source>
</evidence>
<dbReference type="InterPro" id="IPR001926">
    <property type="entry name" value="TrpB-like_PALP"/>
</dbReference>